<reference evidence="1" key="1">
    <citation type="submission" date="2018-05" db="EMBL/GenBank/DDBJ databases">
        <authorList>
            <consortium name="NARMS: The National Antimicrobial Resistance Monitoring System"/>
        </authorList>
    </citation>
    <scope>NUCLEOTIDE SEQUENCE</scope>
    <source>
        <strain evidence="1">FSIS1710487</strain>
    </source>
</reference>
<comment type="caution">
    <text evidence="1">The sequence shown here is derived from an EMBL/GenBank/DDBJ whole genome shotgun (WGS) entry which is preliminary data.</text>
</comment>
<protein>
    <recommendedName>
        <fullName evidence="2">Glycosyltransferase</fullName>
    </recommendedName>
</protein>
<organism evidence="1">
    <name type="scientific">Campylobacter coli</name>
    <dbReference type="NCBI Taxonomy" id="195"/>
    <lineage>
        <taxon>Bacteria</taxon>
        <taxon>Pseudomonadati</taxon>
        <taxon>Campylobacterota</taxon>
        <taxon>Epsilonproteobacteria</taxon>
        <taxon>Campylobacterales</taxon>
        <taxon>Campylobacteraceae</taxon>
        <taxon>Campylobacter</taxon>
    </lineage>
</organism>
<evidence type="ECO:0000313" key="1">
    <source>
        <dbReference type="EMBL" id="EAK2235854.1"/>
    </source>
</evidence>
<dbReference type="Gene3D" id="3.40.50.12580">
    <property type="match status" value="1"/>
</dbReference>
<name>A0A5T0QHR3_CAMCO</name>
<dbReference type="InterPro" id="IPR043148">
    <property type="entry name" value="TagF_C"/>
</dbReference>
<accession>A0A5T0QHR3</accession>
<gene>
    <name evidence="1" type="ORF">B4O36_05700</name>
</gene>
<dbReference type="AlphaFoldDB" id="A0A5T0QHR3"/>
<dbReference type="EMBL" id="AACEKM010000004">
    <property type="protein sequence ID" value="EAK2235854.1"/>
    <property type="molecule type" value="Genomic_DNA"/>
</dbReference>
<sequence>MKILFFHPHRQRVSGGLTYFYELAKFIGENTEHETYVMNFRYAHINNLYKNTSLKILNYEDEYDFINDEFIFFTYLNMIPTFLQRFQKLENAKVFIINFHVSSWNIFFSHLNEKRIAYRKNLIELFYKTNSLIFMDDACCHQSSKMLDKAFPEHYVPVFSKPKILKKERTITTFINENEINIAYLGRLDNDKIFVLLNLLEILDNIELVDKKIVLHIIGDGNSTHLINFQKYKNIKIFFRSFLENEELEKYINDKVDLGIALGMASLEFAKEGIPTIIPPFVDKDIPFDKFIWLNECDKKTLGADINSITKLGLNFYSLQELLEDFIAPNKKQELSELVYQYFKNNYHINTSANLFLTYILQTNLKISDFLKIKKIKNFICNANFARKHHYDMNDFLKLQNKKNLPPFLFKIFFIKKLLTDNLKKDIELNSIETYTKNTYSLFGLTTIKTYLSNSFYIIKYFGFNIYRTKTNKTSKKYYFSKIKLLEKINSNNELKIILFHFIPIYRNKKSYDNYYLAIQRHYETVRQNIKHNITRNQSKVRVGFYTMGVFSYESLYKAMEKSDFFEPFILIIPDVSRSDRTENISQESYERFKSNYSNVFLGYDSKTKTFFDYSDKMDIVFFDNPYPAMAHKYHFIDYFLNKNILTCFQNYGFFTLKYGLDYIAKKPFYNMCWKVFVDSYETYNELKIHQPLEAKNTFVSGYCKMDNLANFNQEKKERKRILLCPHHTINMKTLQISNFLKYSDFFLKLPKLFPQIDFIFRPHILLFWTLKHYWGEEKTNKYLEDMKNNSNVIYDDNMSYYFQSFADSDAIIHDCGSFTAEYLFTGKPACYMLMQEDDISNKFLNIGQKCLENYYHAFNEKDIINFIQDVVIDENDTLKESRELFSKYLKINYPFVGETILKYIQDEILK</sequence>
<dbReference type="SUPFAM" id="SSF53756">
    <property type="entry name" value="UDP-Glycosyltransferase/glycogen phosphorylase"/>
    <property type="match status" value="2"/>
</dbReference>
<proteinExistence type="predicted"/>
<evidence type="ECO:0008006" key="2">
    <source>
        <dbReference type="Google" id="ProtNLM"/>
    </source>
</evidence>